<dbReference type="GeneID" id="77934765"/>
<dbReference type="Proteomes" id="UP000828444">
    <property type="component" value="Segment"/>
</dbReference>
<keyword evidence="2" id="KW-1185">Reference proteome</keyword>
<proteinExistence type="predicted"/>
<dbReference type="RefSeq" id="YP_010658803.1">
    <property type="nucleotide sequence ID" value="NC_070861.1"/>
</dbReference>
<organism evidence="1 2">
    <name type="scientific">Kosakonia phage Kc283</name>
    <dbReference type="NCBI Taxonomy" id="2863195"/>
    <lineage>
        <taxon>Viruses</taxon>
        <taxon>Duplodnaviria</taxon>
        <taxon>Heunggongvirae</taxon>
        <taxon>Uroviricota</taxon>
        <taxon>Caudoviricetes</taxon>
        <taxon>Schitoviridae</taxon>
        <taxon>Cbunavirus</taxon>
        <taxon>Cbunavirus Kc283</taxon>
    </lineage>
</organism>
<reference evidence="1" key="1">
    <citation type="journal article" date="2021" name="Viruses">
        <title>Novel Viruses That Lyse Plant and Human Strains of Kosakonia cowanii.</title>
        <authorList>
            <person name="Petrzik K."/>
            <person name="Brazdova S."/>
            <person name="Krawczyk K."/>
        </authorList>
    </citation>
    <scope>NUCLEOTIDE SEQUENCE</scope>
</reference>
<name>A0AAE7WGI1_9CAUD</name>
<evidence type="ECO:0000313" key="2">
    <source>
        <dbReference type="Proteomes" id="UP000828444"/>
    </source>
</evidence>
<sequence length="99" mass="10508">MAGFNRRSSGSTTSAPAADNRNKVAGYLNIGIMTKQGLKRLGGQGIGLRETHPLEGMIIDMLKDCKSDADVEAQLKALAGRIVLSYGEATPEGQKFELA</sequence>
<protein>
    <submittedName>
        <fullName evidence="1">SsDNA binding RNA Polymerase cofactor</fullName>
    </submittedName>
</protein>
<dbReference type="EMBL" id="MZ348421">
    <property type="protein sequence ID" value="QYN79816.1"/>
    <property type="molecule type" value="Genomic_DNA"/>
</dbReference>
<dbReference type="KEGG" id="vg:77934765"/>
<accession>A0AAE7WGI1</accession>
<evidence type="ECO:0000313" key="1">
    <source>
        <dbReference type="EMBL" id="QYN79816.1"/>
    </source>
</evidence>